<keyword evidence="8 19" id="KW-0436">Ligase</keyword>
<keyword evidence="12 19" id="KW-0133">Cell shape</keyword>
<dbReference type="InterPro" id="IPR018109">
    <property type="entry name" value="Folylpolyglutamate_synth_CS"/>
</dbReference>
<dbReference type="Pfam" id="PF21799">
    <property type="entry name" value="MurD-like_N"/>
    <property type="match status" value="1"/>
</dbReference>
<evidence type="ECO:0000313" key="24">
    <source>
        <dbReference type="EMBL" id="KZV06070.1"/>
    </source>
</evidence>
<evidence type="ECO:0000256" key="7">
    <source>
        <dbReference type="ARBA" id="ARBA00022490"/>
    </source>
</evidence>
<dbReference type="Pfam" id="PF08245">
    <property type="entry name" value="Mur_ligase_M"/>
    <property type="match status" value="1"/>
</dbReference>
<comment type="caution">
    <text evidence="24">The sequence shown here is derived from an EMBL/GenBank/DDBJ whole genome shotgun (WGS) entry which is preliminary data.</text>
</comment>
<evidence type="ECO:0000313" key="26">
    <source>
        <dbReference type="Proteomes" id="UP000076989"/>
    </source>
</evidence>
<dbReference type="SMR" id="A0A0M4D454"/>
<evidence type="ECO:0000256" key="20">
    <source>
        <dbReference type="RuleBase" id="RU003664"/>
    </source>
</evidence>
<evidence type="ECO:0000256" key="16">
    <source>
        <dbReference type="ARBA" id="ARBA00030398"/>
    </source>
</evidence>
<dbReference type="Gene3D" id="3.40.50.720">
    <property type="entry name" value="NAD(P)-binding Rossmann-like Domain"/>
    <property type="match status" value="1"/>
</dbReference>
<evidence type="ECO:0000256" key="6">
    <source>
        <dbReference type="ARBA" id="ARBA00015655"/>
    </source>
</evidence>
<comment type="similarity">
    <text evidence="4 19">Belongs to the MurCDEF family.</text>
</comment>
<dbReference type="InterPro" id="IPR036615">
    <property type="entry name" value="Mur_ligase_C_dom_sf"/>
</dbReference>
<keyword evidence="14 19" id="KW-0131">Cell cycle</keyword>
<dbReference type="EC" id="6.3.2.9" evidence="5 19"/>
<keyword evidence="10 19" id="KW-0547">Nucleotide-binding</keyword>
<dbReference type="GO" id="GO:0009252">
    <property type="term" value="P:peptidoglycan biosynthetic process"/>
    <property type="evidence" value="ECO:0007669"/>
    <property type="project" value="UniProtKB-UniRule"/>
</dbReference>
<evidence type="ECO:0000256" key="5">
    <source>
        <dbReference type="ARBA" id="ARBA00012212"/>
    </source>
</evidence>
<dbReference type="PANTHER" id="PTHR43692:SF1">
    <property type="entry name" value="UDP-N-ACETYLMURAMOYLALANINE--D-GLUTAMATE LIGASE"/>
    <property type="match status" value="1"/>
</dbReference>
<dbReference type="NCBIfam" id="TIGR01087">
    <property type="entry name" value="murD"/>
    <property type="match status" value="1"/>
</dbReference>
<evidence type="ECO:0000256" key="8">
    <source>
        <dbReference type="ARBA" id="ARBA00022598"/>
    </source>
</evidence>
<keyword evidence="9 19" id="KW-0132">Cell division</keyword>
<evidence type="ECO:0000313" key="25">
    <source>
        <dbReference type="Proteomes" id="UP000076872"/>
    </source>
</evidence>
<dbReference type="PANTHER" id="PTHR43692">
    <property type="entry name" value="UDP-N-ACETYLMURAMOYLALANINE--D-GLUTAMATE LIGASE"/>
    <property type="match status" value="1"/>
</dbReference>
<dbReference type="GO" id="GO:0051301">
    <property type="term" value="P:cell division"/>
    <property type="evidence" value="ECO:0007669"/>
    <property type="project" value="UniProtKB-KW"/>
</dbReference>
<dbReference type="EMBL" id="LUWI01000029">
    <property type="protein sequence ID" value="KZU02470.1"/>
    <property type="molecule type" value="Genomic_DNA"/>
</dbReference>
<evidence type="ECO:0000256" key="19">
    <source>
        <dbReference type="HAMAP-Rule" id="MF_00639"/>
    </source>
</evidence>
<dbReference type="Gene3D" id="3.40.1190.10">
    <property type="entry name" value="Mur-like, catalytic domain"/>
    <property type="match status" value="1"/>
</dbReference>
<dbReference type="GO" id="GO:0008360">
    <property type="term" value="P:regulation of cell shape"/>
    <property type="evidence" value="ECO:0007669"/>
    <property type="project" value="UniProtKB-KW"/>
</dbReference>
<evidence type="ECO:0000256" key="2">
    <source>
        <dbReference type="ARBA" id="ARBA00004496"/>
    </source>
</evidence>
<evidence type="ECO:0000259" key="22">
    <source>
        <dbReference type="Pfam" id="PF08245"/>
    </source>
</evidence>
<feature type="binding site" evidence="19">
    <location>
        <begin position="119"/>
        <end position="125"/>
    </location>
    <ligand>
        <name>ATP</name>
        <dbReference type="ChEBI" id="CHEBI:30616"/>
    </ligand>
</feature>
<evidence type="ECO:0000256" key="14">
    <source>
        <dbReference type="ARBA" id="ARBA00023306"/>
    </source>
</evidence>
<evidence type="ECO:0000259" key="21">
    <source>
        <dbReference type="Pfam" id="PF02875"/>
    </source>
</evidence>
<keyword evidence="7 19" id="KW-0963">Cytoplasm</keyword>
<dbReference type="GeneID" id="77215572"/>
<keyword evidence="11 19" id="KW-0067">ATP-binding</keyword>
<dbReference type="AlphaFoldDB" id="A0A0M4D454"/>
<evidence type="ECO:0000256" key="18">
    <source>
        <dbReference type="ARBA" id="ARBA00047632"/>
    </source>
</evidence>
<dbReference type="RefSeq" id="WP_003644611.1">
    <property type="nucleotide sequence ID" value="NZ_AP028145.1"/>
</dbReference>
<dbReference type="SUPFAM" id="SSF53623">
    <property type="entry name" value="MurD-like peptide ligases, catalytic domain"/>
    <property type="match status" value="1"/>
</dbReference>
<comment type="catalytic activity">
    <reaction evidence="18 19 20">
        <text>UDP-N-acetyl-alpha-D-muramoyl-L-alanine + D-glutamate + ATP = UDP-N-acetyl-alpha-D-muramoyl-L-alanyl-D-glutamate + ADP + phosphate + H(+)</text>
        <dbReference type="Rhea" id="RHEA:16429"/>
        <dbReference type="ChEBI" id="CHEBI:15378"/>
        <dbReference type="ChEBI" id="CHEBI:29986"/>
        <dbReference type="ChEBI" id="CHEBI:30616"/>
        <dbReference type="ChEBI" id="CHEBI:43474"/>
        <dbReference type="ChEBI" id="CHEBI:83898"/>
        <dbReference type="ChEBI" id="CHEBI:83900"/>
        <dbReference type="ChEBI" id="CHEBI:456216"/>
        <dbReference type="EC" id="6.3.2.9"/>
    </reaction>
</comment>
<accession>A0A0M4D454</accession>
<proteinExistence type="inferred from homology"/>
<evidence type="ECO:0000313" key="23">
    <source>
        <dbReference type="EMBL" id="KZU02470.1"/>
    </source>
</evidence>
<dbReference type="HAMAP" id="MF_00639">
    <property type="entry name" value="MurD"/>
    <property type="match status" value="1"/>
</dbReference>
<dbReference type="Proteomes" id="UP000076989">
    <property type="component" value="Unassembled WGS sequence"/>
</dbReference>
<evidence type="ECO:0000256" key="4">
    <source>
        <dbReference type="ARBA" id="ARBA00010416"/>
    </source>
</evidence>
<organism evidence="24 25">
    <name type="scientific">Lactiplantibacillus plantarum</name>
    <name type="common">Lactobacillus plantarum</name>
    <dbReference type="NCBI Taxonomy" id="1590"/>
    <lineage>
        <taxon>Bacteria</taxon>
        <taxon>Bacillati</taxon>
        <taxon>Bacillota</taxon>
        <taxon>Bacilli</taxon>
        <taxon>Lactobacillales</taxon>
        <taxon>Lactobacillaceae</taxon>
        <taxon>Lactiplantibacillus</taxon>
    </lineage>
</organism>
<dbReference type="Proteomes" id="UP000076872">
    <property type="component" value="Unassembled WGS sequence"/>
</dbReference>
<dbReference type="GO" id="GO:0005737">
    <property type="term" value="C:cytoplasm"/>
    <property type="evidence" value="ECO:0007669"/>
    <property type="project" value="UniProtKB-SubCell"/>
</dbReference>
<keyword evidence="15 19" id="KW-0961">Cell wall biogenesis/degradation</keyword>
<evidence type="ECO:0000256" key="17">
    <source>
        <dbReference type="ARBA" id="ARBA00032324"/>
    </source>
</evidence>
<name>A0A0M4D454_LACPN</name>
<protein>
    <recommendedName>
        <fullName evidence="6 19">UDP-N-acetylmuramoylalanine--D-glutamate ligase</fullName>
        <ecNumber evidence="5 19">6.3.2.9</ecNumber>
    </recommendedName>
    <alternativeName>
        <fullName evidence="17 19">D-glutamic acid-adding enzyme</fullName>
    </alternativeName>
    <alternativeName>
        <fullName evidence="16 19">UDP-N-acetylmuramoyl-L-alanyl-D-glutamate synthetase</fullName>
    </alternativeName>
</protein>
<evidence type="ECO:0000256" key="11">
    <source>
        <dbReference type="ARBA" id="ARBA00022840"/>
    </source>
</evidence>
<evidence type="ECO:0000256" key="13">
    <source>
        <dbReference type="ARBA" id="ARBA00022984"/>
    </source>
</evidence>
<dbReference type="GO" id="GO:0071555">
    <property type="term" value="P:cell wall organization"/>
    <property type="evidence" value="ECO:0007669"/>
    <property type="project" value="UniProtKB-KW"/>
</dbReference>
<evidence type="ECO:0000256" key="1">
    <source>
        <dbReference type="ARBA" id="ARBA00002734"/>
    </source>
</evidence>
<dbReference type="SUPFAM" id="SSF51984">
    <property type="entry name" value="MurCD N-terminal domain"/>
    <property type="match status" value="1"/>
</dbReference>
<dbReference type="Pfam" id="PF02875">
    <property type="entry name" value="Mur_ligase_C"/>
    <property type="match status" value="1"/>
</dbReference>
<evidence type="ECO:0000256" key="9">
    <source>
        <dbReference type="ARBA" id="ARBA00022618"/>
    </source>
</evidence>
<evidence type="ECO:0000256" key="12">
    <source>
        <dbReference type="ARBA" id="ARBA00022960"/>
    </source>
</evidence>
<gene>
    <name evidence="19" type="primary">murD</name>
    <name evidence="24" type="ORF">NAB2_0339</name>
    <name evidence="23" type="ORF">Nizo2260_2111</name>
</gene>
<dbReference type="EMBL" id="LUXO01000008">
    <property type="protein sequence ID" value="KZV06070.1"/>
    <property type="molecule type" value="Genomic_DNA"/>
</dbReference>
<comment type="pathway">
    <text evidence="3 19 20">Cell wall biogenesis; peptidoglycan biosynthesis.</text>
</comment>
<evidence type="ECO:0000256" key="15">
    <source>
        <dbReference type="ARBA" id="ARBA00023316"/>
    </source>
</evidence>
<dbReference type="GO" id="GO:0005524">
    <property type="term" value="F:ATP binding"/>
    <property type="evidence" value="ECO:0007669"/>
    <property type="project" value="UniProtKB-UniRule"/>
</dbReference>
<dbReference type="GO" id="GO:0008764">
    <property type="term" value="F:UDP-N-acetylmuramoylalanine-D-glutamate ligase activity"/>
    <property type="evidence" value="ECO:0007669"/>
    <property type="project" value="UniProtKB-UniRule"/>
</dbReference>
<dbReference type="InterPro" id="IPR013221">
    <property type="entry name" value="Mur_ligase_cen"/>
</dbReference>
<evidence type="ECO:0000256" key="10">
    <source>
        <dbReference type="ARBA" id="ARBA00022741"/>
    </source>
</evidence>
<comment type="function">
    <text evidence="1 19 20">Cell wall formation. Catalyzes the addition of glutamate to the nucleotide precursor UDP-N-acetylmuramoyl-L-alanine (UMA).</text>
</comment>
<dbReference type="OMA" id="CSSFDMF"/>
<feature type="domain" description="Mur ligase C-terminal" evidence="21">
    <location>
        <begin position="315"/>
        <end position="429"/>
    </location>
</feature>
<dbReference type="PROSITE" id="PS01011">
    <property type="entry name" value="FOLYLPOLYGLU_SYNT_1"/>
    <property type="match status" value="1"/>
</dbReference>
<sequence length="459" mass="50137">MKSVEQYRNQKVLVLGLAKSGVNAARLLHKLGAFVTVNDKKKFDENPDAQELLSDGIKVITGGHPLSLLDEDFKVVVKNPGIPYSNPIVSGAQEKGIPVITEVELASQILAGELIGVTGTNGKTTTTTMITMMLNQRTNAGKAYVAGNIGVPASAIAQKATAADTMVTELSSFMLCGIQTLHPHIAVITNIYSTHLDYHGSRENYVKAKMRITMNQTANDYLVINWDSEEWRQLSKQSQATVVPFSRQANTKDGAYEEAGKLYFKDEYIMDAADIRIPGDHNVENALAAIAVAKLQAVPTAGIVQVLKTFTGVRHRTQYVETYQDRQFYNDSKATNLVSTEMALKGFDQPVILLAGGLDRGNTFEKLAPALKAHVKTLIVFGETAEKMADAGRLAGIQDIEFTDNCETAVPIAWQHSQAGDIIMLSPACASWDQYPNFEVRGDRFIKAIEQLTGKAEEN</sequence>
<dbReference type="Gene3D" id="3.90.190.20">
    <property type="entry name" value="Mur ligase, C-terminal domain"/>
    <property type="match status" value="1"/>
</dbReference>
<keyword evidence="13 19" id="KW-0573">Peptidoglycan synthesis</keyword>
<dbReference type="SUPFAM" id="SSF53244">
    <property type="entry name" value="MurD-like peptide ligases, peptide-binding domain"/>
    <property type="match status" value="1"/>
</dbReference>
<comment type="subcellular location">
    <subcellularLocation>
        <location evidence="2 19 20">Cytoplasm</location>
    </subcellularLocation>
</comment>
<evidence type="ECO:0000256" key="3">
    <source>
        <dbReference type="ARBA" id="ARBA00004752"/>
    </source>
</evidence>
<feature type="domain" description="Mur ligase central" evidence="22">
    <location>
        <begin position="117"/>
        <end position="293"/>
    </location>
</feature>
<dbReference type="InterPro" id="IPR036565">
    <property type="entry name" value="Mur-like_cat_sf"/>
</dbReference>
<dbReference type="GO" id="GO:0004326">
    <property type="term" value="F:tetrahydrofolylpolyglutamate synthase activity"/>
    <property type="evidence" value="ECO:0007669"/>
    <property type="project" value="InterPro"/>
</dbReference>
<reference evidence="25 26" key="1">
    <citation type="submission" date="2016-03" db="EMBL/GenBank/DDBJ databases">
        <title>Comparative genomics of 54 Lactobacillus plantarum strains reveals genomic uncoupling from niche constraints.</title>
        <authorList>
            <person name="Martino M.E."/>
        </authorList>
    </citation>
    <scope>NUCLEOTIDE SEQUENCE [LARGE SCALE GENOMIC DNA]</scope>
    <source>
        <strain evidence="24 25">NAB2</strain>
        <strain evidence="23 26">Nizo2260</strain>
    </source>
</reference>
<dbReference type="InterPro" id="IPR005762">
    <property type="entry name" value="MurD"/>
</dbReference>
<dbReference type="InterPro" id="IPR004101">
    <property type="entry name" value="Mur_ligase_C"/>
</dbReference>